<name>A0A084J8R3_9CLOT</name>
<evidence type="ECO:0000259" key="4">
    <source>
        <dbReference type="PROSITE" id="PS50076"/>
    </source>
</evidence>
<dbReference type="InterPro" id="IPR001623">
    <property type="entry name" value="DnaJ_domain"/>
</dbReference>
<comment type="caution">
    <text evidence="5">The sequence shown here is derived from an EMBL/GenBank/DDBJ whole genome shotgun (WGS) entry which is preliminary data.</text>
</comment>
<reference evidence="5 6" key="1">
    <citation type="submission" date="2014-07" db="EMBL/GenBank/DDBJ databases">
        <title>Draft genome of Clostridium sulfidigenes 113A isolated from sediments associated with methane hydrate from Krishna Godavari basin.</title>
        <authorList>
            <person name="Honkalas V.S."/>
            <person name="Dabir A.P."/>
            <person name="Arora P."/>
            <person name="Dhakephalkar P.K."/>
        </authorList>
    </citation>
    <scope>NUCLEOTIDE SEQUENCE [LARGE SCALE GENOMIC DNA]</scope>
    <source>
        <strain evidence="5 6">113A</strain>
    </source>
</reference>
<keyword evidence="6" id="KW-1185">Reference proteome</keyword>
<evidence type="ECO:0000256" key="2">
    <source>
        <dbReference type="SAM" id="Coils"/>
    </source>
</evidence>
<accession>A0A084J8R3</accession>
<keyword evidence="1" id="KW-0235">DNA replication</keyword>
<dbReference type="RefSeq" id="WP_035134836.1">
    <property type="nucleotide sequence ID" value="NZ_JPMD01000038.1"/>
</dbReference>
<feature type="region of interest" description="Disordered" evidence="3">
    <location>
        <begin position="96"/>
        <end position="116"/>
    </location>
</feature>
<gene>
    <name evidence="5" type="ORF">IO99_15655</name>
</gene>
<evidence type="ECO:0000256" key="1">
    <source>
        <dbReference type="ARBA" id="ARBA00022705"/>
    </source>
</evidence>
<evidence type="ECO:0000313" key="5">
    <source>
        <dbReference type="EMBL" id="KEZ85347.1"/>
    </source>
</evidence>
<dbReference type="GO" id="GO:0006260">
    <property type="term" value="P:DNA replication"/>
    <property type="evidence" value="ECO:0007669"/>
    <property type="project" value="UniProtKB-KW"/>
</dbReference>
<feature type="domain" description="J" evidence="4">
    <location>
        <begin position="2"/>
        <end position="89"/>
    </location>
</feature>
<dbReference type="STRING" id="318464.IO99_15655"/>
<organism evidence="5 6">
    <name type="scientific">Clostridium sulfidigenes</name>
    <dbReference type="NCBI Taxonomy" id="318464"/>
    <lineage>
        <taxon>Bacteria</taxon>
        <taxon>Bacillati</taxon>
        <taxon>Bacillota</taxon>
        <taxon>Clostridia</taxon>
        <taxon>Eubacteriales</taxon>
        <taxon>Clostridiaceae</taxon>
        <taxon>Clostridium</taxon>
    </lineage>
</organism>
<dbReference type="PROSITE" id="PS50076">
    <property type="entry name" value="DNAJ_2"/>
    <property type="match status" value="1"/>
</dbReference>
<proteinExistence type="predicted"/>
<feature type="compositionally biased region" description="Basic residues" evidence="3">
    <location>
        <begin position="100"/>
        <end position="116"/>
    </location>
</feature>
<dbReference type="Proteomes" id="UP000028542">
    <property type="component" value="Unassembled WGS sequence"/>
</dbReference>
<feature type="coiled-coil region" evidence="2">
    <location>
        <begin position="12"/>
        <end position="39"/>
    </location>
</feature>
<keyword evidence="2" id="KW-0175">Coiled coil</keyword>
<dbReference type="Pfam" id="PF00226">
    <property type="entry name" value="DnaJ"/>
    <property type="match status" value="1"/>
</dbReference>
<protein>
    <recommendedName>
        <fullName evidence="4">J domain-containing protein</fullName>
    </recommendedName>
</protein>
<dbReference type="SUPFAM" id="SSF46565">
    <property type="entry name" value="Chaperone J-domain"/>
    <property type="match status" value="1"/>
</dbReference>
<dbReference type="Gene3D" id="1.10.287.110">
    <property type="entry name" value="DnaJ domain"/>
    <property type="match status" value="1"/>
</dbReference>
<dbReference type="AlphaFoldDB" id="A0A084J8R3"/>
<evidence type="ECO:0000313" key="6">
    <source>
        <dbReference type="Proteomes" id="UP000028542"/>
    </source>
</evidence>
<dbReference type="EMBL" id="JPMD01000038">
    <property type="protein sequence ID" value="KEZ85347.1"/>
    <property type="molecule type" value="Genomic_DNA"/>
</dbReference>
<evidence type="ECO:0000256" key="3">
    <source>
        <dbReference type="SAM" id="MobiDB-lite"/>
    </source>
</evidence>
<dbReference type="PRINTS" id="PR00625">
    <property type="entry name" value="JDOMAIN"/>
</dbReference>
<sequence>MEYYKILGVDKNASMEEITKAYEDRINKFKEEIEDEKRAKSFIKVFDEAYEKIKEEREQNQQTVIIDNQVKDLNNNFHKNDSNSYESFNEYEQESIVSKEKKRSSSKNTSIRKKKI</sequence>
<dbReference type="InterPro" id="IPR036869">
    <property type="entry name" value="J_dom_sf"/>
</dbReference>